<dbReference type="InterPro" id="IPR006145">
    <property type="entry name" value="PsdUridine_synth_RsuA/RluA"/>
</dbReference>
<sequence>MSEKLQKVLARVGLGSRRYMEEVIAAGRVSVNGQVAQVGERIEPGDELRIDGRKVQFQIEDEIRRRVLIYYKPEGEICSRNDPESRPTVFDHLPPIANDRWVMVGRLDINSTGLLLFTNDGELANRLMHPSNEIEREYAVRVMGEVTPQLKNNMMNGVVLDDGPAKFESFSEIGGEGINRWYQVVVKEGRNREVRRIFESQGLKVSRLLRTRYGTVILPRELRTGRWMELDKTEIDNLTKAVELKPRQGTGLFGMAKRRTERMQDKPMAARRGGFLRQQRRDSEGDDFQSQNHHGNNHQQQERRGFQPTMNQYGQNRSENRSENRFDNRNDRSDSRNERSENRFNKARSAGNGGNSYNKDRNDNRGNTFNSNRSDNRYGQQNRNNRVEGRYNPNERLETGDRQEREQPEKKKPFVVNKGFKKF</sequence>
<feature type="domain" description="RNA-binding S4" evidence="10">
    <location>
        <begin position="3"/>
        <end position="64"/>
    </location>
</feature>
<dbReference type="Gene3D" id="3.30.70.580">
    <property type="entry name" value="Pseudouridine synthase I, catalytic domain, N-terminal subdomain"/>
    <property type="match status" value="1"/>
</dbReference>
<feature type="compositionally biased region" description="Basic and acidic residues" evidence="9">
    <location>
        <begin position="385"/>
        <end position="412"/>
    </location>
</feature>
<evidence type="ECO:0000313" key="12">
    <source>
        <dbReference type="Proteomes" id="UP000279962"/>
    </source>
</evidence>
<evidence type="ECO:0000259" key="10">
    <source>
        <dbReference type="SMART" id="SM00363"/>
    </source>
</evidence>
<dbReference type="Pfam" id="PF00849">
    <property type="entry name" value="PseudoU_synth_2"/>
    <property type="match status" value="1"/>
</dbReference>
<dbReference type="Gene3D" id="3.10.290.10">
    <property type="entry name" value="RNA-binding S4 domain"/>
    <property type="match status" value="1"/>
</dbReference>
<dbReference type="GO" id="GO:0160139">
    <property type="term" value="F:23S rRNA pseudouridine(2605) synthase activity"/>
    <property type="evidence" value="ECO:0007669"/>
    <property type="project" value="UniProtKB-EC"/>
</dbReference>
<name>A0A3G2T5P9_9GAMM</name>
<evidence type="ECO:0000256" key="8">
    <source>
        <dbReference type="RuleBase" id="RU003887"/>
    </source>
</evidence>
<dbReference type="FunFam" id="3.30.70.580:FF:000009">
    <property type="entry name" value="Pseudouridine synthase"/>
    <property type="match status" value="1"/>
</dbReference>
<dbReference type="AlphaFoldDB" id="A0A3G2T5P9"/>
<reference evidence="11 12" key="1">
    <citation type="submission" date="2018-10" db="EMBL/GenBank/DDBJ databases">
        <title>The complete genome of Acinetobacter wuhouensis strain WCHAW010062.</title>
        <authorList>
            <person name="Hu Y."/>
            <person name="Long H."/>
            <person name="Feng Y."/>
            <person name="Zong Z."/>
        </authorList>
    </citation>
    <scope>NUCLEOTIDE SEQUENCE [LARGE SCALE GENOMIC DNA]</scope>
    <source>
        <strain evidence="11 12">WCHAW010062</strain>
    </source>
</reference>
<dbReference type="GO" id="GO:0000455">
    <property type="term" value="P:enzyme-directed rRNA pseudouridine synthesis"/>
    <property type="evidence" value="ECO:0007669"/>
    <property type="project" value="UniProtKB-ARBA"/>
</dbReference>
<dbReference type="SMART" id="SM00363">
    <property type="entry name" value="S4"/>
    <property type="match status" value="1"/>
</dbReference>
<gene>
    <name evidence="11" type="primary">rluB</name>
    <name evidence="11" type="ORF">CDG68_17865</name>
</gene>
<keyword evidence="2" id="KW-0698">rRNA processing</keyword>
<dbReference type="InterPro" id="IPR050343">
    <property type="entry name" value="RsuA_PseudoU_synthase"/>
</dbReference>
<evidence type="ECO:0000256" key="7">
    <source>
        <dbReference type="PROSITE-ProRule" id="PRU00182"/>
    </source>
</evidence>
<keyword evidence="3 7" id="KW-0694">RNA-binding</keyword>
<dbReference type="EMBL" id="CP033133">
    <property type="protein sequence ID" value="AYO55401.1"/>
    <property type="molecule type" value="Genomic_DNA"/>
</dbReference>
<evidence type="ECO:0000256" key="5">
    <source>
        <dbReference type="ARBA" id="ARBA00036944"/>
    </source>
</evidence>
<keyword evidence="4 8" id="KW-0413">Isomerase</keyword>
<feature type="compositionally biased region" description="Low complexity" evidence="9">
    <location>
        <begin position="289"/>
        <end position="299"/>
    </location>
</feature>
<feature type="compositionally biased region" description="Polar residues" evidence="9">
    <location>
        <begin position="365"/>
        <end position="384"/>
    </location>
</feature>
<dbReference type="NCBIfam" id="NF007976">
    <property type="entry name" value="PRK10700.1"/>
    <property type="match status" value="1"/>
</dbReference>
<dbReference type="InterPro" id="IPR002942">
    <property type="entry name" value="S4_RNA-bd"/>
</dbReference>
<dbReference type="CDD" id="cd02556">
    <property type="entry name" value="PseudoU_synth_RluB"/>
    <property type="match status" value="1"/>
</dbReference>
<dbReference type="PROSITE" id="PS50889">
    <property type="entry name" value="S4"/>
    <property type="match status" value="1"/>
</dbReference>
<proteinExistence type="inferred from homology"/>
<dbReference type="PANTHER" id="PTHR47683:SF3">
    <property type="entry name" value="RIBOSOMAL LARGE SUBUNIT PSEUDOURIDINE SYNTHASE B"/>
    <property type="match status" value="1"/>
</dbReference>
<dbReference type="InterPro" id="IPR000748">
    <property type="entry name" value="PsdUridine_synth_RsuA/RluB/E/F"/>
</dbReference>
<dbReference type="FunFam" id="3.30.70.1560:FF:000001">
    <property type="entry name" value="Pseudouridine synthase"/>
    <property type="match status" value="1"/>
</dbReference>
<dbReference type="GO" id="GO:0005829">
    <property type="term" value="C:cytosol"/>
    <property type="evidence" value="ECO:0007669"/>
    <property type="project" value="UniProtKB-ARBA"/>
</dbReference>
<dbReference type="InterPro" id="IPR018496">
    <property type="entry name" value="PsdUridine_synth_RsuA/RluB_CS"/>
</dbReference>
<dbReference type="PANTHER" id="PTHR47683">
    <property type="entry name" value="PSEUDOURIDINE SYNTHASE FAMILY PROTEIN-RELATED"/>
    <property type="match status" value="1"/>
</dbReference>
<organism evidence="11 12">
    <name type="scientific">Acinetobacter wuhouensis</name>
    <dbReference type="NCBI Taxonomy" id="1879050"/>
    <lineage>
        <taxon>Bacteria</taxon>
        <taxon>Pseudomonadati</taxon>
        <taxon>Pseudomonadota</taxon>
        <taxon>Gammaproteobacteria</taxon>
        <taxon>Moraxellales</taxon>
        <taxon>Moraxellaceae</taxon>
        <taxon>Acinetobacter</taxon>
    </lineage>
</organism>
<evidence type="ECO:0000256" key="4">
    <source>
        <dbReference type="ARBA" id="ARBA00023235"/>
    </source>
</evidence>
<dbReference type="FunFam" id="3.10.290.10:FF:000003">
    <property type="entry name" value="Pseudouridine synthase"/>
    <property type="match status" value="1"/>
</dbReference>
<dbReference type="CDD" id="cd00165">
    <property type="entry name" value="S4"/>
    <property type="match status" value="1"/>
</dbReference>
<dbReference type="NCBIfam" id="TIGR00093">
    <property type="entry name" value="pseudouridine synthase"/>
    <property type="match status" value="1"/>
</dbReference>
<comment type="function">
    <text evidence="6">Responsible for synthesis of pseudouridine from uracil-2605 in 23S ribosomal RNA.</text>
</comment>
<dbReference type="Proteomes" id="UP000279962">
    <property type="component" value="Chromosome"/>
</dbReference>
<evidence type="ECO:0000256" key="6">
    <source>
        <dbReference type="ARBA" id="ARBA00037383"/>
    </source>
</evidence>
<evidence type="ECO:0000256" key="1">
    <source>
        <dbReference type="ARBA" id="ARBA00008348"/>
    </source>
</evidence>
<dbReference type="GO" id="GO:0003723">
    <property type="term" value="F:RNA binding"/>
    <property type="evidence" value="ECO:0007669"/>
    <property type="project" value="UniProtKB-KW"/>
</dbReference>
<evidence type="ECO:0000256" key="9">
    <source>
        <dbReference type="SAM" id="MobiDB-lite"/>
    </source>
</evidence>
<evidence type="ECO:0000313" key="11">
    <source>
        <dbReference type="EMBL" id="AYO55401.1"/>
    </source>
</evidence>
<dbReference type="InterPro" id="IPR042092">
    <property type="entry name" value="PsdUridine_s_RsuA/RluB/E/F_cat"/>
</dbReference>
<dbReference type="Gene3D" id="3.30.70.1560">
    <property type="entry name" value="Alpha-L RNA-binding motif"/>
    <property type="match status" value="1"/>
</dbReference>
<feature type="compositionally biased region" description="Basic and acidic residues" evidence="9">
    <location>
        <begin position="318"/>
        <end position="344"/>
    </location>
</feature>
<protein>
    <recommendedName>
        <fullName evidence="8">Pseudouridine synthase</fullName>
        <ecNumber evidence="8">5.4.99.-</ecNumber>
    </recommendedName>
</protein>
<dbReference type="InterPro" id="IPR020094">
    <property type="entry name" value="TruA/RsuA/RluB/E/F_N"/>
</dbReference>
<evidence type="ECO:0000256" key="3">
    <source>
        <dbReference type="ARBA" id="ARBA00022884"/>
    </source>
</evidence>
<dbReference type="SUPFAM" id="SSF55120">
    <property type="entry name" value="Pseudouridine synthase"/>
    <property type="match status" value="1"/>
</dbReference>
<evidence type="ECO:0000256" key="2">
    <source>
        <dbReference type="ARBA" id="ARBA00022552"/>
    </source>
</evidence>
<dbReference type="EC" id="5.4.99.-" evidence="8"/>
<dbReference type="InterPro" id="IPR036986">
    <property type="entry name" value="S4_RNA-bd_sf"/>
</dbReference>
<dbReference type="InterPro" id="IPR020103">
    <property type="entry name" value="PsdUridine_synth_cat_dom_sf"/>
</dbReference>
<feature type="region of interest" description="Disordered" evidence="9">
    <location>
        <begin position="250"/>
        <end position="423"/>
    </location>
</feature>
<dbReference type="Pfam" id="PF01479">
    <property type="entry name" value="S4"/>
    <property type="match status" value="1"/>
</dbReference>
<comment type="similarity">
    <text evidence="1 8">Belongs to the pseudouridine synthase RsuA family.</text>
</comment>
<accession>A0A3G2T5P9</accession>
<comment type="catalytic activity">
    <reaction evidence="5">
        <text>uridine(2605) in 23S rRNA = pseudouridine(2605) in 23S rRNA</text>
        <dbReference type="Rhea" id="RHEA:42520"/>
        <dbReference type="Rhea" id="RHEA-COMP:10095"/>
        <dbReference type="Rhea" id="RHEA-COMP:10096"/>
        <dbReference type="ChEBI" id="CHEBI:65314"/>
        <dbReference type="ChEBI" id="CHEBI:65315"/>
        <dbReference type="EC" id="5.4.99.22"/>
    </reaction>
</comment>
<dbReference type="SUPFAM" id="SSF55174">
    <property type="entry name" value="Alpha-L RNA-binding motif"/>
    <property type="match status" value="1"/>
</dbReference>
<dbReference type="PROSITE" id="PS01149">
    <property type="entry name" value="PSI_RSU"/>
    <property type="match status" value="1"/>
</dbReference>